<dbReference type="Pfam" id="PF00483">
    <property type="entry name" value="NTP_transferase"/>
    <property type="match status" value="1"/>
</dbReference>
<reference evidence="22 23" key="1">
    <citation type="submission" date="2017-02" db="EMBL/GenBank/DDBJ databases">
        <authorList>
            <person name="Peterson S.W."/>
        </authorList>
    </citation>
    <scope>NUCLEOTIDE SEQUENCE [LARGE SCALE GENOMIC DNA]</scope>
    <source>
        <strain evidence="22 23">ATCC 51222</strain>
    </source>
</reference>
<evidence type="ECO:0000256" key="4">
    <source>
        <dbReference type="ARBA" id="ARBA00007707"/>
    </source>
</evidence>
<evidence type="ECO:0000256" key="15">
    <source>
        <dbReference type="ARBA" id="ARBA00023315"/>
    </source>
</evidence>
<feature type="region of interest" description="Pyrophosphorylase" evidence="20">
    <location>
        <begin position="1"/>
        <end position="232"/>
    </location>
</feature>
<keyword evidence="10 20" id="KW-0677">Repeat</keyword>
<dbReference type="Gene3D" id="3.90.550.10">
    <property type="entry name" value="Spore Coat Polysaccharide Biosynthesis Protein SpsA, Chain A"/>
    <property type="match status" value="1"/>
</dbReference>
<dbReference type="SUPFAM" id="SSF51161">
    <property type="entry name" value="Trimeric LpxA-like enzymes"/>
    <property type="match status" value="1"/>
</dbReference>
<feature type="binding site" evidence="20">
    <location>
        <position position="353"/>
    </location>
    <ligand>
        <name>UDP-N-acetyl-alpha-D-glucosamine</name>
        <dbReference type="ChEBI" id="CHEBI:57705"/>
    </ligand>
</feature>
<accession>A0A1T4JRV7</accession>
<evidence type="ECO:0000256" key="17">
    <source>
        <dbReference type="ARBA" id="ARBA00048247"/>
    </source>
</evidence>
<dbReference type="NCBIfam" id="TIGR01173">
    <property type="entry name" value="glmU"/>
    <property type="match status" value="1"/>
</dbReference>
<dbReference type="GO" id="GO:0008360">
    <property type="term" value="P:regulation of cell shape"/>
    <property type="evidence" value="ECO:0007669"/>
    <property type="project" value="UniProtKB-KW"/>
</dbReference>
<evidence type="ECO:0000256" key="18">
    <source>
        <dbReference type="ARBA" id="ARBA00048493"/>
    </source>
</evidence>
<keyword evidence="14 20" id="KW-0511">Multifunctional enzyme</keyword>
<evidence type="ECO:0000256" key="1">
    <source>
        <dbReference type="ARBA" id="ARBA00004496"/>
    </source>
</evidence>
<dbReference type="InterPro" id="IPR029044">
    <property type="entry name" value="Nucleotide-diphossugar_trans"/>
</dbReference>
<dbReference type="GO" id="GO:0009245">
    <property type="term" value="P:lipid A biosynthetic process"/>
    <property type="evidence" value="ECO:0007669"/>
    <property type="project" value="UniProtKB-UniRule"/>
</dbReference>
<dbReference type="NCBIfam" id="NF010934">
    <property type="entry name" value="PRK14354.1"/>
    <property type="match status" value="1"/>
</dbReference>
<dbReference type="UniPathway" id="UPA00973"/>
<feature type="binding site" evidence="20">
    <location>
        <position position="21"/>
    </location>
    <ligand>
        <name>UDP-N-acetyl-alpha-D-glucosamine</name>
        <dbReference type="ChEBI" id="CHEBI:57705"/>
    </ligand>
</feature>
<feature type="binding site" evidence="20">
    <location>
        <position position="230"/>
    </location>
    <ligand>
        <name>Mg(2+)</name>
        <dbReference type="ChEBI" id="CHEBI:18420"/>
    </ligand>
</feature>
<comment type="caution">
    <text evidence="20">Lacks conserved residue(s) required for the propagation of feature annotation.</text>
</comment>
<evidence type="ECO:0000256" key="12">
    <source>
        <dbReference type="ARBA" id="ARBA00022960"/>
    </source>
</evidence>
<dbReference type="InterPro" id="IPR050065">
    <property type="entry name" value="GlmU-like"/>
</dbReference>
<comment type="subunit">
    <text evidence="20">Homotrimer.</text>
</comment>
<evidence type="ECO:0000256" key="2">
    <source>
        <dbReference type="ARBA" id="ARBA00005166"/>
    </source>
</evidence>
<evidence type="ECO:0000313" key="22">
    <source>
        <dbReference type="EMBL" id="SJZ32881.1"/>
    </source>
</evidence>
<evidence type="ECO:0000256" key="7">
    <source>
        <dbReference type="ARBA" id="ARBA00022679"/>
    </source>
</evidence>
<dbReference type="EC" id="2.3.1.157" evidence="20"/>
<feature type="binding site" evidence="20">
    <location>
        <position position="105"/>
    </location>
    <ligand>
        <name>Mg(2+)</name>
        <dbReference type="ChEBI" id="CHEBI:18420"/>
    </ligand>
</feature>
<evidence type="ECO:0000313" key="23">
    <source>
        <dbReference type="Proteomes" id="UP000190657"/>
    </source>
</evidence>
<dbReference type="EMBL" id="FUWW01000001">
    <property type="protein sequence ID" value="SJZ32881.1"/>
    <property type="molecule type" value="Genomic_DNA"/>
</dbReference>
<comment type="subcellular location">
    <subcellularLocation>
        <location evidence="1 20">Cytoplasm</location>
    </subcellularLocation>
</comment>
<dbReference type="PANTHER" id="PTHR43584:SF3">
    <property type="entry name" value="BIFUNCTIONAL PROTEIN GLMU"/>
    <property type="match status" value="1"/>
</dbReference>
<evidence type="ECO:0000256" key="19">
    <source>
        <dbReference type="ARBA" id="ARBA00049628"/>
    </source>
</evidence>
<feature type="region of interest" description="N-acetyltransferase" evidence="20">
    <location>
        <begin position="254"/>
        <end position="462"/>
    </location>
</feature>
<gene>
    <name evidence="20" type="primary">glmU</name>
    <name evidence="22" type="ORF">SAMN02745114_00024</name>
</gene>
<feature type="binding site" evidence="20">
    <location>
        <position position="74"/>
    </location>
    <ligand>
        <name>UDP-N-acetyl-alpha-D-glucosamine</name>
        <dbReference type="ChEBI" id="CHEBI:57705"/>
    </ligand>
</feature>
<feature type="binding site" evidence="20">
    <location>
        <position position="172"/>
    </location>
    <ligand>
        <name>UDP-N-acetyl-alpha-D-glucosamine</name>
        <dbReference type="ChEBI" id="CHEBI:57705"/>
    </ligand>
</feature>
<dbReference type="CDD" id="cd03353">
    <property type="entry name" value="LbH_GlmU_C"/>
    <property type="match status" value="1"/>
</dbReference>
<feature type="region of interest" description="Linker" evidence="20">
    <location>
        <begin position="233"/>
        <end position="253"/>
    </location>
</feature>
<dbReference type="GO" id="GO:0019134">
    <property type="term" value="F:glucosamine-1-phosphate N-acetyltransferase activity"/>
    <property type="evidence" value="ECO:0007669"/>
    <property type="project" value="UniProtKB-UniRule"/>
</dbReference>
<dbReference type="InterPro" id="IPR038009">
    <property type="entry name" value="GlmU_C_LbH"/>
</dbReference>
<dbReference type="STRING" id="290054.SAMN02745114_00024"/>
<evidence type="ECO:0000256" key="14">
    <source>
        <dbReference type="ARBA" id="ARBA00023268"/>
    </source>
</evidence>
<comment type="pathway">
    <text evidence="3 20">Nucleotide-sugar biosynthesis; UDP-N-acetyl-alpha-D-glucosamine biosynthesis; UDP-N-acetyl-alpha-D-glucosamine from N-acetyl-alpha-D-glucosamine 1-phosphate: step 1/1.</text>
</comment>
<dbReference type="GO" id="GO:0006048">
    <property type="term" value="P:UDP-N-acetylglucosamine biosynthetic process"/>
    <property type="evidence" value="ECO:0007669"/>
    <property type="project" value="UniProtKB-UniPathway"/>
</dbReference>
<dbReference type="InterPro" id="IPR001451">
    <property type="entry name" value="Hexapep"/>
</dbReference>
<evidence type="ECO:0000256" key="5">
    <source>
        <dbReference type="ARBA" id="ARBA00007947"/>
    </source>
</evidence>
<dbReference type="EC" id="2.7.7.23" evidence="20"/>
<comment type="pathway">
    <text evidence="2 20">Nucleotide-sugar biosynthesis; UDP-N-acetyl-alpha-D-glucosamine biosynthesis; N-acetyl-alpha-D-glucosamine 1-phosphate from alpha-D-glucosamine 6-phosphate (route II): step 2/2.</text>
</comment>
<keyword evidence="13 20" id="KW-0573">Peptidoglycan synthesis</keyword>
<feature type="active site" description="Proton acceptor" evidence="20">
    <location>
        <position position="365"/>
    </location>
</feature>
<dbReference type="GO" id="GO:0071555">
    <property type="term" value="P:cell wall organization"/>
    <property type="evidence" value="ECO:0007669"/>
    <property type="project" value="UniProtKB-KW"/>
</dbReference>
<feature type="binding site" evidence="20">
    <location>
        <begin position="79"/>
        <end position="80"/>
    </location>
    <ligand>
        <name>UDP-N-acetyl-alpha-D-glucosamine</name>
        <dbReference type="ChEBI" id="CHEBI:57705"/>
    </ligand>
</feature>
<evidence type="ECO:0000256" key="10">
    <source>
        <dbReference type="ARBA" id="ARBA00022737"/>
    </source>
</evidence>
<comment type="catalytic activity">
    <reaction evidence="18 20">
        <text>N-acetyl-alpha-D-glucosamine 1-phosphate + UTP + H(+) = UDP-N-acetyl-alpha-D-glucosamine + diphosphate</text>
        <dbReference type="Rhea" id="RHEA:13509"/>
        <dbReference type="ChEBI" id="CHEBI:15378"/>
        <dbReference type="ChEBI" id="CHEBI:33019"/>
        <dbReference type="ChEBI" id="CHEBI:46398"/>
        <dbReference type="ChEBI" id="CHEBI:57705"/>
        <dbReference type="ChEBI" id="CHEBI:57776"/>
        <dbReference type="EC" id="2.7.7.23"/>
    </reaction>
</comment>
<feature type="binding site" evidence="20">
    <location>
        <position position="368"/>
    </location>
    <ligand>
        <name>UDP-N-acetyl-alpha-D-glucosamine</name>
        <dbReference type="ChEBI" id="CHEBI:57705"/>
    </ligand>
</feature>
<protein>
    <recommendedName>
        <fullName evidence="20">Bifunctional protein GlmU</fullName>
    </recommendedName>
    <domain>
        <recommendedName>
            <fullName evidence="20">UDP-N-acetylglucosamine pyrophosphorylase</fullName>
            <ecNumber evidence="20">2.7.7.23</ecNumber>
        </recommendedName>
        <alternativeName>
            <fullName evidence="20">N-acetylglucosamine-1-phosphate uridyltransferase</fullName>
        </alternativeName>
    </domain>
    <domain>
        <recommendedName>
            <fullName evidence="20">Glucosamine-1-phosphate N-acetyltransferase</fullName>
            <ecNumber evidence="20">2.3.1.157</ecNumber>
        </recommendedName>
    </domain>
</protein>
<dbReference type="GO" id="GO:0009252">
    <property type="term" value="P:peptidoglycan biosynthetic process"/>
    <property type="evidence" value="ECO:0007669"/>
    <property type="project" value="UniProtKB-UniRule"/>
</dbReference>
<evidence type="ECO:0000256" key="3">
    <source>
        <dbReference type="ARBA" id="ARBA00005208"/>
    </source>
</evidence>
<dbReference type="Proteomes" id="UP000190657">
    <property type="component" value="Unassembled WGS sequence"/>
</dbReference>
<keyword evidence="6 20" id="KW-0963">Cytoplasm</keyword>
<keyword evidence="11 20" id="KW-0460">Magnesium</keyword>
<dbReference type="GO" id="GO:0003977">
    <property type="term" value="F:UDP-N-acetylglucosamine diphosphorylase activity"/>
    <property type="evidence" value="ECO:0007669"/>
    <property type="project" value="UniProtKB-UniRule"/>
</dbReference>
<feature type="binding site" evidence="20">
    <location>
        <begin position="388"/>
        <end position="389"/>
    </location>
    <ligand>
        <name>acetyl-CoA</name>
        <dbReference type="ChEBI" id="CHEBI:57288"/>
    </ligand>
</feature>
<evidence type="ECO:0000256" key="8">
    <source>
        <dbReference type="ARBA" id="ARBA00022695"/>
    </source>
</evidence>
<dbReference type="GO" id="GO:0000287">
    <property type="term" value="F:magnesium ion binding"/>
    <property type="evidence" value="ECO:0007669"/>
    <property type="project" value="UniProtKB-UniRule"/>
</dbReference>
<comment type="similarity">
    <text evidence="5 20">In the N-terminal section; belongs to the N-acetylglucosamine-1-phosphate uridyltransferase family.</text>
</comment>
<dbReference type="InterPro" id="IPR011004">
    <property type="entry name" value="Trimer_LpxA-like_sf"/>
</dbReference>
<name>A0A1T4JRV7_9FIRM</name>
<comment type="pathway">
    <text evidence="20">Bacterial outer membrane biogenesis; LPS lipid A biosynthesis.</text>
</comment>
<dbReference type="Gene3D" id="2.160.10.10">
    <property type="entry name" value="Hexapeptide repeat proteins"/>
    <property type="match status" value="1"/>
</dbReference>
<evidence type="ECO:0000256" key="9">
    <source>
        <dbReference type="ARBA" id="ARBA00022723"/>
    </source>
</evidence>
<feature type="binding site" evidence="20">
    <location>
        <position position="230"/>
    </location>
    <ligand>
        <name>UDP-N-acetyl-alpha-D-glucosamine</name>
        <dbReference type="ChEBI" id="CHEBI:57705"/>
    </ligand>
</feature>
<keyword evidence="15 20" id="KW-0012">Acyltransferase</keyword>
<feature type="binding site" evidence="20">
    <location>
        <position position="379"/>
    </location>
    <ligand>
        <name>UDP-N-acetyl-alpha-D-glucosamine</name>
        <dbReference type="ChEBI" id="CHEBI:57705"/>
    </ligand>
</feature>
<dbReference type="GO" id="GO:0016020">
    <property type="term" value="C:membrane"/>
    <property type="evidence" value="ECO:0007669"/>
    <property type="project" value="GOC"/>
</dbReference>
<dbReference type="CDD" id="cd02540">
    <property type="entry name" value="GT2_GlmU_N_bac"/>
    <property type="match status" value="1"/>
</dbReference>
<dbReference type="InterPro" id="IPR018357">
    <property type="entry name" value="Hexapep_transf_CS"/>
</dbReference>
<dbReference type="HAMAP" id="MF_01631">
    <property type="entry name" value="GlmU"/>
    <property type="match status" value="1"/>
</dbReference>
<evidence type="ECO:0000256" key="13">
    <source>
        <dbReference type="ARBA" id="ARBA00022984"/>
    </source>
</evidence>
<keyword evidence="7 20" id="KW-0808">Transferase</keyword>
<proteinExistence type="inferred from homology"/>
<dbReference type="SUPFAM" id="SSF53448">
    <property type="entry name" value="Nucleotide-diphospho-sugar transferases"/>
    <property type="match status" value="1"/>
</dbReference>
<feature type="binding site" evidence="20">
    <location>
        <position position="335"/>
    </location>
    <ligand>
        <name>UDP-N-acetyl-alpha-D-glucosamine</name>
        <dbReference type="ChEBI" id="CHEBI:57705"/>
    </ligand>
</feature>
<keyword evidence="8 20" id="KW-0548">Nucleotidyltransferase</keyword>
<dbReference type="AlphaFoldDB" id="A0A1T4JRV7"/>
<evidence type="ECO:0000256" key="16">
    <source>
        <dbReference type="ARBA" id="ARBA00023316"/>
    </source>
</evidence>
<comment type="cofactor">
    <cofactor evidence="20">
        <name>Mg(2+)</name>
        <dbReference type="ChEBI" id="CHEBI:18420"/>
    </cofactor>
    <text evidence="20">Binds 1 Mg(2+) ion per subunit.</text>
</comment>
<evidence type="ECO:0000256" key="6">
    <source>
        <dbReference type="ARBA" id="ARBA00022490"/>
    </source>
</evidence>
<feature type="domain" description="Nucleotidyl transferase" evidence="21">
    <location>
        <begin position="4"/>
        <end position="221"/>
    </location>
</feature>
<keyword evidence="9 20" id="KW-0479">Metal-binding</keyword>
<dbReference type="PANTHER" id="PTHR43584">
    <property type="entry name" value="NUCLEOTIDYL TRANSFERASE"/>
    <property type="match status" value="1"/>
</dbReference>
<evidence type="ECO:0000256" key="20">
    <source>
        <dbReference type="HAMAP-Rule" id="MF_01631"/>
    </source>
</evidence>
<keyword evidence="23" id="KW-1185">Reference proteome</keyword>
<evidence type="ECO:0000256" key="11">
    <source>
        <dbReference type="ARBA" id="ARBA00022842"/>
    </source>
</evidence>
<feature type="binding site" evidence="20">
    <location>
        <position position="157"/>
    </location>
    <ligand>
        <name>UDP-N-acetyl-alpha-D-glucosamine</name>
        <dbReference type="ChEBI" id="CHEBI:57705"/>
    </ligand>
</feature>
<sequence length="462" mass="50330">MKCAIILAGGKGTRMKTDAPKVMCEVIFEPMIKYVVDAVKEAGAEDVCVITGYRHDIVEGWLANYDSNIKTALQEPQLGTGHAVMQAREFISAHKDDDILILNGDGPLMDAETMNKAYEYHKENGNAITLISAIVEDTNGIGHIKRDENGVLERIIEHKDANEEQKKINESNAGTYWFKGNELLYALDHITNENAQNEYYLTDSLEILIKKGENAGAYICENNETVLGANDRKQLNILNNIMRRNINDNHMTNGVDIPCTDGIMIGKDVKIGSSTRILPNTIIIGNTVIGDNCVIGPNTWIDNSTIGNEVVLDNCKITDSAIEDGVDCGPFVKVRANSVLKKGVHIGNFVEVKNSVVGEGTKSAHLTYIGDSDVGSNVNFGCGTVTCNYDGKVKSRCEIGDGAFIGCNTNLIAPVKVGEMAYIAAGSTITDNIPDEALSIARARQVNKEGWVAEKKPYKNQK</sequence>
<feature type="binding site" evidence="20">
    <location>
        <position position="142"/>
    </location>
    <ligand>
        <name>UDP-N-acetyl-alpha-D-glucosamine</name>
        <dbReference type="ChEBI" id="CHEBI:57705"/>
    </ligand>
</feature>
<organism evidence="22 23">
    <name type="scientific">Eubacterium coprostanoligenes</name>
    <dbReference type="NCBI Taxonomy" id="290054"/>
    <lineage>
        <taxon>Bacteria</taxon>
        <taxon>Bacillati</taxon>
        <taxon>Bacillota</taxon>
        <taxon>Clostridia</taxon>
        <taxon>Eubacteriales</taxon>
        <taxon>Eubacteriaceae</taxon>
        <taxon>Eubacterium</taxon>
    </lineage>
</organism>
<dbReference type="OrthoDB" id="9775031at2"/>
<dbReference type="UniPathway" id="UPA00113">
    <property type="reaction ID" value="UER00532"/>
</dbReference>
<dbReference type="InterPro" id="IPR005835">
    <property type="entry name" value="NTP_transferase_dom"/>
</dbReference>
<dbReference type="GO" id="GO:0000902">
    <property type="term" value="P:cell morphogenesis"/>
    <property type="evidence" value="ECO:0007669"/>
    <property type="project" value="UniProtKB-UniRule"/>
</dbReference>
<evidence type="ECO:0000259" key="21">
    <source>
        <dbReference type="Pfam" id="PF00483"/>
    </source>
</evidence>
<dbReference type="RefSeq" id="WP_078767549.1">
    <property type="nucleotide sequence ID" value="NZ_FUWW01000001.1"/>
</dbReference>
<comment type="function">
    <text evidence="19 20">Catalyzes the last two sequential reactions in the de novo biosynthetic pathway for UDP-N-acetylglucosamine (UDP-GlcNAc). The C-terminal domain catalyzes the transfer of acetyl group from acetyl coenzyme A to glucosamine-1-phosphate (GlcN-1-P) to produce N-acetylglucosamine-1-phosphate (GlcNAc-1-P), which is converted into UDP-GlcNAc by the transfer of uridine 5-monophosphate (from uridine 5-triphosphate), a reaction catalyzed by the N-terminal domain.</text>
</comment>
<dbReference type="InterPro" id="IPR005882">
    <property type="entry name" value="Bifunctional_GlmU"/>
</dbReference>
<comment type="similarity">
    <text evidence="4 20">In the C-terminal section; belongs to the transferase hexapeptide repeat family.</text>
</comment>
<feature type="binding site" evidence="20">
    <location>
        <position position="425"/>
    </location>
    <ligand>
        <name>acetyl-CoA</name>
        <dbReference type="ChEBI" id="CHEBI:57288"/>
    </ligand>
</feature>
<keyword evidence="12 20" id="KW-0133">Cell shape</keyword>
<feature type="binding site" evidence="20">
    <location>
        <position position="442"/>
    </location>
    <ligand>
        <name>acetyl-CoA</name>
        <dbReference type="ChEBI" id="CHEBI:57288"/>
    </ligand>
</feature>
<comment type="catalytic activity">
    <reaction evidence="17 20">
        <text>alpha-D-glucosamine 1-phosphate + acetyl-CoA = N-acetyl-alpha-D-glucosamine 1-phosphate + CoA + H(+)</text>
        <dbReference type="Rhea" id="RHEA:13725"/>
        <dbReference type="ChEBI" id="CHEBI:15378"/>
        <dbReference type="ChEBI" id="CHEBI:57287"/>
        <dbReference type="ChEBI" id="CHEBI:57288"/>
        <dbReference type="ChEBI" id="CHEBI:57776"/>
        <dbReference type="ChEBI" id="CHEBI:58516"/>
        <dbReference type="EC" id="2.3.1.157"/>
    </reaction>
</comment>
<keyword evidence="16 20" id="KW-0961">Cell wall biogenesis/degradation</keyword>
<dbReference type="GO" id="GO:0005737">
    <property type="term" value="C:cytoplasm"/>
    <property type="evidence" value="ECO:0007669"/>
    <property type="project" value="UniProtKB-SubCell"/>
</dbReference>
<dbReference type="PROSITE" id="PS00101">
    <property type="entry name" value="HEXAPEP_TRANSFERASES"/>
    <property type="match status" value="1"/>
</dbReference>
<dbReference type="Pfam" id="PF00132">
    <property type="entry name" value="Hexapep"/>
    <property type="match status" value="2"/>
</dbReference>